<dbReference type="InterPro" id="IPR004398">
    <property type="entry name" value="RNA_MeTrfase_RsmD"/>
</dbReference>
<dbReference type="EC" id="2.1.1.171" evidence="3 8"/>
<dbReference type="PROSITE" id="PS00092">
    <property type="entry name" value="N6_MTASE"/>
    <property type="match status" value="1"/>
</dbReference>
<dbReference type="Gene3D" id="3.40.50.150">
    <property type="entry name" value="Vaccinia Virus protein VP39"/>
    <property type="match status" value="1"/>
</dbReference>
<protein>
    <recommendedName>
        <fullName evidence="4 8">Ribosomal RNA small subunit methyltransferase D</fullName>
        <ecNumber evidence="3 8">2.1.1.171</ecNumber>
    </recommendedName>
</protein>
<organism evidence="9 10">
    <name type="scientific">Acidiferrobacter thiooxydans</name>
    <dbReference type="NCBI Taxonomy" id="163359"/>
    <lineage>
        <taxon>Bacteria</taxon>
        <taxon>Pseudomonadati</taxon>
        <taxon>Pseudomonadota</taxon>
        <taxon>Gammaproteobacteria</taxon>
        <taxon>Acidiferrobacterales</taxon>
        <taxon>Acidiferrobacteraceae</taxon>
        <taxon>Acidiferrobacter</taxon>
    </lineage>
</organism>
<proteinExistence type="inferred from homology"/>
<evidence type="ECO:0000256" key="5">
    <source>
        <dbReference type="ARBA" id="ARBA00022603"/>
    </source>
</evidence>
<evidence type="ECO:0000256" key="1">
    <source>
        <dbReference type="ARBA" id="ARBA00002649"/>
    </source>
</evidence>
<dbReference type="PANTHER" id="PTHR43542">
    <property type="entry name" value="METHYLTRANSFERASE"/>
    <property type="match status" value="1"/>
</dbReference>
<evidence type="ECO:0000256" key="7">
    <source>
        <dbReference type="ARBA" id="ARBA00048326"/>
    </source>
</evidence>
<dbReference type="EMBL" id="PSYR01000001">
    <property type="protein sequence ID" value="RCN58536.1"/>
    <property type="molecule type" value="Genomic_DNA"/>
</dbReference>
<dbReference type="InterPro" id="IPR002052">
    <property type="entry name" value="DNA_methylase_N6_adenine_CS"/>
</dbReference>
<comment type="function">
    <text evidence="1 8">Specifically methylates the guanine in position 966 of 16S rRNA in the assembled 30S particle.</text>
</comment>
<evidence type="ECO:0000256" key="2">
    <source>
        <dbReference type="ARBA" id="ARBA00005269"/>
    </source>
</evidence>
<evidence type="ECO:0000313" key="9">
    <source>
        <dbReference type="EMBL" id="RCN58536.1"/>
    </source>
</evidence>
<name>A0A368HGR0_9GAMM</name>
<dbReference type="PANTHER" id="PTHR43542:SF1">
    <property type="entry name" value="METHYLTRANSFERASE"/>
    <property type="match status" value="1"/>
</dbReference>
<keyword evidence="5 8" id="KW-0489">Methyltransferase</keyword>
<keyword evidence="6 8" id="KW-0808">Transferase</keyword>
<dbReference type="CDD" id="cd02440">
    <property type="entry name" value="AdoMet_MTases"/>
    <property type="match status" value="1"/>
</dbReference>
<keyword evidence="10" id="KW-1185">Reference proteome</keyword>
<accession>A0A368HGR0</accession>
<dbReference type="GO" id="GO:0003676">
    <property type="term" value="F:nucleic acid binding"/>
    <property type="evidence" value="ECO:0007669"/>
    <property type="project" value="InterPro"/>
</dbReference>
<comment type="catalytic activity">
    <reaction evidence="7 8">
        <text>guanosine(966) in 16S rRNA + S-adenosyl-L-methionine = N(2)-methylguanosine(966) in 16S rRNA + S-adenosyl-L-homocysteine + H(+)</text>
        <dbReference type="Rhea" id="RHEA:23548"/>
        <dbReference type="Rhea" id="RHEA-COMP:10211"/>
        <dbReference type="Rhea" id="RHEA-COMP:10212"/>
        <dbReference type="ChEBI" id="CHEBI:15378"/>
        <dbReference type="ChEBI" id="CHEBI:57856"/>
        <dbReference type="ChEBI" id="CHEBI:59789"/>
        <dbReference type="ChEBI" id="CHEBI:74269"/>
        <dbReference type="ChEBI" id="CHEBI:74481"/>
        <dbReference type="EC" id="2.1.1.171"/>
    </reaction>
</comment>
<dbReference type="SUPFAM" id="SSF53335">
    <property type="entry name" value="S-adenosyl-L-methionine-dependent methyltransferases"/>
    <property type="match status" value="1"/>
</dbReference>
<dbReference type="PIRSF" id="PIRSF004553">
    <property type="entry name" value="CHP00095"/>
    <property type="match status" value="1"/>
</dbReference>
<dbReference type="Pfam" id="PF03602">
    <property type="entry name" value="Cons_hypoth95"/>
    <property type="match status" value="1"/>
</dbReference>
<comment type="caution">
    <text evidence="9">The sequence shown here is derived from an EMBL/GenBank/DDBJ whole genome shotgun (WGS) entry which is preliminary data.</text>
</comment>
<keyword evidence="8" id="KW-0698">rRNA processing</keyword>
<dbReference type="AlphaFoldDB" id="A0A368HGR0"/>
<evidence type="ECO:0000256" key="6">
    <source>
        <dbReference type="ARBA" id="ARBA00022679"/>
    </source>
</evidence>
<evidence type="ECO:0000256" key="8">
    <source>
        <dbReference type="PIRNR" id="PIRNR004553"/>
    </source>
</evidence>
<evidence type="ECO:0000256" key="3">
    <source>
        <dbReference type="ARBA" id="ARBA00012141"/>
    </source>
</evidence>
<dbReference type="Proteomes" id="UP000253250">
    <property type="component" value="Unassembled WGS sequence"/>
</dbReference>
<dbReference type="RefSeq" id="WP_114282203.1">
    <property type="nucleotide sequence ID" value="NZ_PSYR01000001.1"/>
</dbReference>
<dbReference type="OrthoDB" id="9803017at2"/>
<gene>
    <name evidence="9" type="primary">rsmD</name>
    <name evidence="9" type="ORF">C4900_01705</name>
</gene>
<sequence>MGRPKGPRVRLIAGRWRGRLLTFPAEPGLRPTPDRVRETLFNWLNPWLAGARCLDLFAGSGALGFEALSRGAAAATLVDSNPLAIAALRENRERLGAEAIITASDGLDYLAGLGPAAFDLVFLDPPYASGLLTRALTVILARRILTAAGLVYIESAAADGFELPAGLRWHRRGRAGLAAFGLAALTS</sequence>
<dbReference type="GO" id="GO:0052913">
    <property type="term" value="F:16S rRNA (guanine(966)-N(2))-methyltransferase activity"/>
    <property type="evidence" value="ECO:0007669"/>
    <property type="project" value="UniProtKB-EC"/>
</dbReference>
<comment type="similarity">
    <text evidence="2 8">Belongs to the methyltransferase superfamily. RsmD family.</text>
</comment>
<evidence type="ECO:0000313" key="10">
    <source>
        <dbReference type="Proteomes" id="UP000253250"/>
    </source>
</evidence>
<dbReference type="InterPro" id="IPR029063">
    <property type="entry name" value="SAM-dependent_MTases_sf"/>
</dbReference>
<dbReference type="NCBIfam" id="TIGR00095">
    <property type="entry name" value="16S rRNA (guanine(966)-N(2))-methyltransferase RsmD"/>
    <property type="match status" value="1"/>
</dbReference>
<evidence type="ECO:0000256" key="4">
    <source>
        <dbReference type="ARBA" id="ARBA00013682"/>
    </source>
</evidence>
<reference evidence="9 10" key="1">
    <citation type="submission" date="2018-02" db="EMBL/GenBank/DDBJ databases">
        <title>Insights into the biology of acidophilic members of the Acidiferrobacteraceae family derived from comparative genomic analyses.</title>
        <authorList>
            <person name="Issotta F."/>
            <person name="Thyssen C."/>
            <person name="Mena C."/>
            <person name="Moya A."/>
            <person name="Bellenberg S."/>
            <person name="Sproer C."/>
            <person name="Covarrubias P.C."/>
            <person name="Sand W."/>
            <person name="Quatrini R."/>
            <person name="Vera M."/>
        </authorList>
    </citation>
    <scope>NUCLEOTIDE SEQUENCE [LARGE SCALE GENOMIC DNA]</scope>
    <source>
        <strain evidence="10">m-1</strain>
    </source>
</reference>
<keyword evidence="8" id="KW-0949">S-adenosyl-L-methionine</keyword>